<dbReference type="Proteomes" id="UP001596108">
    <property type="component" value="Unassembled WGS sequence"/>
</dbReference>
<keyword evidence="3" id="KW-1185">Reference proteome</keyword>
<dbReference type="PANTHER" id="PTHR43130:SF2">
    <property type="entry name" value="DJ-1_PFPI DOMAIN-CONTAINING PROTEIN"/>
    <property type="match status" value="1"/>
</dbReference>
<sequence length="191" mass="21176">MMKVAYVMFDGMTTLDWAGVHEVLPWMLVLGAKPDLSWDFCSNKDRITDDRGLKINIDHVLPDLSRYDLVFVTGGMPTRQLRFDAAFMAWIKTARDAKLKASVCTGALLLGAAGFLEGKRATTNPSAYDLLAPYCAEVVRERCVRDGDVFTGGAASSSIDLGLLLVESLTDVAFARQVQQKIDYPYYRPQL</sequence>
<comment type="caution">
    <text evidence="2">The sequence shown here is derived from an EMBL/GenBank/DDBJ whole genome shotgun (WGS) entry which is preliminary data.</text>
</comment>
<gene>
    <name evidence="2" type="ORF">ACFPQ4_05250</name>
</gene>
<dbReference type="InterPro" id="IPR052158">
    <property type="entry name" value="INH-QAR"/>
</dbReference>
<reference evidence="3" key="1">
    <citation type="journal article" date="2019" name="Int. J. Syst. Evol. Microbiol.">
        <title>The Global Catalogue of Microorganisms (GCM) 10K type strain sequencing project: providing services to taxonomists for standard genome sequencing and annotation.</title>
        <authorList>
            <consortium name="The Broad Institute Genomics Platform"/>
            <consortium name="The Broad Institute Genome Sequencing Center for Infectious Disease"/>
            <person name="Wu L."/>
            <person name="Ma J."/>
        </authorList>
    </citation>
    <scope>NUCLEOTIDE SEQUENCE [LARGE SCALE GENOMIC DNA]</scope>
    <source>
        <strain evidence="3">CGMCC 1.18578</strain>
    </source>
</reference>
<dbReference type="CDD" id="cd03139">
    <property type="entry name" value="GATase1_PfpI_2"/>
    <property type="match status" value="1"/>
</dbReference>
<dbReference type="EC" id="4.2.1.-" evidence="2"/>
<dbReference type="Pfam" id="PF01965">
    <property type="entry name" value="DJ-1_PfpI"/>
    <property type="match status" value="1"/>
</dbReference>
<evidence type="ECO:0000313" key="2">
    <source>
        <dbReference type="EMBL" id="MFC5528861.1"/>
    </source>
</evidence>
<organism evidence="2 3">
    <name type="scientific">Cohnella yongneupensis</name>
    <dbReference type="NCBI Taxonomy" id="425006"/>
    <lineage>
        <taxon>Bacteria</taxon>
        <taxon>Bacillati</taxon>
        <taxon>Bacillota</taxon>
        <taxon>Bacilli</taxon>
        <taxon>Bacillales</taxon>
        <taxon>Paenibacillaceae</taxon>
        <taxon>Cohnella</taxon>
    </lineage>
</organism>
<dbReference type="PANTHER" id="PTHR43130">
    <property type="entry name" value="ARAC-FAMILY TRANSCRIPTIONAL REGULATOR"/>
    <property type="match status" value="1"/>
</dbReference>
<evidence type="ECO:0000313" key="3">
    <source>
        <dbReference type="Proteomes" id="UP001596108"/>
    </source>
</evidence>
<dbReference type="InterPro" id="IPR002818">
    <property type="entry name" value="DJ-1/PfpI"/>
</dbReference>
<keyword evidence="2" id="KW-0456">Lyase</keyword>
<evidence type="ECO:0000259" key="1">
    <source>
        <dbReference type="Pfam" id="PF01965"/>
    </source>
</evidence>
<dbReference type="Gene3D" id="3.40.50.880">
    <property type="match status" value="1"/>
</dbReference>
<accession>A0ABW0QV51</accession>
<dbReference type="GO" id="GO:0016829">
    <property type="term" value="F:lyase activity"/>
    <property type="evidence" value="ECO:0007669"/>
    <property type="project" value="UniProtKB-KW"/>
</dbReference>
<protein>
    <submittedName>
        <fullName evidence="2">DJ-1/PfpI family protein</fullName>
        <ecNumber evidence="2">4.2.1.-</ecNumber>
    </submittedName>
</protein>
<dbReference type="RefSeq" id="WP_378110745.1">
    <property type="nucleotide sequence ID" value="NZ_JBHSNC010000013.1"/>
</dbReference>
<proteinExistence type="predicted"/>
<feature type="domain" description="DJ-1/PfpI" evidence="1">
    <location>
        <begin position="3"/>
        <end position="167"/>
    </location>
</feature>
<name>A0ABW0QV51_9BACL</name>
<dbReference type="EMBL" id="JBHSNC010000013">
    <property type="protein sequence ID" value="MFC5528861.1"/>
    <property type="molecule type" value="Genomic_DNA"/>
</dbReference>
<dbReference type="SUPFAM" id="SSF52317">
    <property type="entry name" value="Class I glutamine amidotransferase-like"/>
    <property type="match status" value="1"/>
</dbReference>
<dbReference type="InterPro" id="IPR029062">
    <property type="entry name" value="Class_I_gatase-like"/>
</dbReference>